<dbReference type="NCBIfam" id="NF004978">
    <property type="entry name" value="PRK06354.1"/>
    <property type="match status" value="1"/>
</dbReference>
<name>A0A2Z6QWX6_9GLOM</name>
<sequence>MDSHIATNLEWMATLSTDRSVKNVRKTSIICTIGPKTNSVDMITALREVGMNIVRMNFSHGSYDYHKSVIDNTRESAKLHPGRPIAIALDTKGPEIRTGIMRDNVELPISAGHEMIFSTNDEYAECCDLEVMYVDYKNLPKVIDVGKLIYVDDGVLSFEVLEIREDHVKVKALNNGKLCSKKGVNLPETDVDLPAVSEKDKNDLLFGVENDVDMIFASFIRSGQDVRDIREILGEKGKNIKIISKIENQQGVNNFDDILKETDGIMVARGDLGIEIPASHVFVAQKMIIAKCNIAGKPVVCATQMLESMTFNPRPTRAEVSDVANAVLDGADCVMLSGETAKGSYPIEAVKMMHETCVIAESVVCYPPLYHELKLLTPLPTETTETVASAAVSAALEQHAGCILVLSTSGNTARLISKYRPRCSIITVTRNEKTARQIHLYRGCYPFIYDKPRNEDWQEDVESRISWGINRAVELGILKSGDTVIAIQGWKGGLGNTNTIRILSAP</sequence>
<comment type="cofactor">
    <cofactor evidence="1">
        <name>Mg(2+)</name>
        <dbReference type="ChEBI" id="CHEBI:18420"/>
    </cofactor>
</comment>
<keyword evidence="14 20" id="KW-0670">Pyruvate</keyword>
<dbReference type="CDD" id="cd00288">
    <property type="entry name" value="Pyruvate_Kinase"/>
    <property type="match status" value="1"/>
</dbReference>
<dbReference type="EMBL" id="BLAL01000018">
    <property type="protein sequence ID" value="GES75912.1"/>
    <property type="molecule type" value="Genomic_DNA"/>
</dbReference>
<comment type="similarity">
    <text evidence="4 16">Belongs to the pyruvate kinase family.</text>
</comment>
<evidence type="ECO:0000256" key="3">
    <source>
        <dbReference type="ARBA" id="ARBA00004997"/>
    </source>
</evidence>
<feature type="domain" description="Pyruvate kinase C-terminal" evidence="18">
    <location>
        <begin position="385"/>
        <end position="503"/>
    </location>
</feature>
<keyword evidence="11" id="KW-0067">ATP-binding</keyword>
<dbReference type="NCBIfam" id="NF004491">
    <property type="entry name" value="PRK05826.1"/>
    <property type="match status" value="1"/>
</dbReference>
<evidence type="ECO:0000256" key="12">
    <source>
        <dbReference type="ARBA" id="ARBA00022842"/>
    </source>
</evidence>
<dbReference type="AlphaFoldDB" id="A0A2Z6QWX6"/>
<evidence type="ECO:0000259" key="18">
    <source>
        <dbReference type="Pfam" id="PF02887"/>
    </source>
</evidence>
<dbReference type="PRINTS" id="PR01050">
    <property type="entry name" value="PYRUVTKNASE"/>
</dbReference>
<comment type="catalytic activity">
    <reaction evidence="15 16">
        <text>pyruvate + ATP = phosphoenolpyruvate + ADP + H(+)</text>
        <dbReference type="Rhea" id="RHEA:18157"/>
        <dbReference type="ChEBI" id="CHEBI:15361"/>
        <dbReference type="ChEBI" id="CHEBI:15378"/>
        <dbReference type="ChEBI" id="CHEBI:30616"/>
        <dbReference type="ChEBI" id="CHEBI:58702"/>
        <dbReference type="ChEBI" id="CHEBI:456216"/>
        <dbReference type="EC" id="2.7.1.40"/>
    </reaction>
</comment>
<evidence type="ECO:0000256" key="14">
    <source>
        <dbReference type="ARBA" id="ARBA00023317"/>
    </source>
</evidence>
<dbReference type="GO" id="GO:0016301">
    <property type="term" value="F:kinase activity"/>
    <property type="evidence" value="ECO:0007669"/>
    <property type="project" value="UniProtKB-KW"/>
</dbReference>
<dbReference type="FunFam" id="3.20.20.60:FF:000001">
    <property type="entry name" value="Pyruvate kinase"/>
    <property type="match status" value="1"/>
</dbReference>
<dbReference type="Proteomes" id="UP000247702">
    <property type="component" value="Unassembled WGS sequence"/>
</dbReference>
<keyword evidence="7 16" id="KW-0808">Transferase</keyword>
<evidence type="ECO:0000256" key="2">
    <source>
        <dbReference type="ARBA" id="ARBA00001958"/>
    </source>
</evidence>
<dbReference type="PANTHER" id="PTHR11817">
    <property type="entry name" value="PYRUVATE KINASE"/>
    <property type="match status" value="1"/>
</dbReference>
<comment type="pathway">
    <text evidence="3 16">Carbohydrate degradation; glycolysis; pyruvate from D-glyceraldehyde 3-phosphate: step 5/5.</text>
</comment>
<evidence type="ECO:0000256" key="10">
    <source>
        <dbReference type="ARBA" id="ARBA00022777"/>
    </source>
</evidence>
<dbReference type="Pfam" id="PF02887">
    <property type="entry name" value="PK_C"/>
    <property type="match status" value="1"/>
</dbReference>
<dbReference type="InterPro" id="IPR018209">
    <property type="entry name" value="Pyrv_Knase_AS"/>
</dbReference>
<dbReference type="Gene3D" id="2.40.33.10">
    <property type="entry name" value="PK beta-barrel domain-like"/>
    <property type="match status" value="1"/>
</dbReference>
<dbReference type="InterPro" id="IPR001697">
    <property type="entry name" value="Pyr_Knase"/>
</dbReference>
<dbReference type="PROSITE" id="PS00110">
    <property type="entry name" value="PYRUVATE_KINASE"/>
    <property type="match status" value="1"/>
</dbReference>
<keyword evidence="12 16" id="KW-0460">Magnesium</keyword>
<dbReference type="InterPro" id="IPR040442">
    <property type="entry name" value="Pyrv_kinase-like_dom_sf"/>
</dbReference>
<keyword evidence="10 16" id="KW-0418">Kinase</keyword>
<dbReference type="EC" id="2.7.1.40" evidence="6 16"/>
<dbReference type="UniPathway" id="UPA00109">
    <property type="reaction ID" value="UER00188"/>
</dbReference>
<evidence type="ECO:0000256" key="11">
    <source>
        <dbReference type="ARBA" id="ARBA00022840"/>
    </source>
</evidence>
<dbReference type="GO" id="GO:0006950">
    <property type="term" value="P:response to stress"/>
    <property type="evidence" value="ECO:0007669"/>
    <property type="project" value="UniProtKB-ARBA"/>
</dbReference>
<evidence type="ECO:0000259" key="17">
    <source>
        <dbReference type="Pfam" id="PF00224"/>
    </source>
</evidence>
<dbReference type="STRING" id="94130.A0A2Z6QWX6"/>
<dbReference type="EMBL" id="BEXD01001224">
    <property type="protein sequence ID" value="GBB93042.1"/>
    <property type="molecule type" value="Genomic_DNA"/>
</dbReference>
<keyword evidence="9" id="KW-0547">Nucleotide-binding</keyword>
<dbReference type="OrthoDB" id="108365at2759"/>
<evidence type="ECO:0000256" key="6">
    <source>
        <dbReference type="ARBA" id="ARBA00012142"/>
    </source>
</evidence>
<dbReference type="GO" id="GO:0030955">
    <property type="term" value="F:potassium ion binding"/>
    <property type="evidence" value="ECO:0007669"/>
    <property type="project" value="InterPro"/>
</dbReference>
<dbReference type="InterPro" id="IPR011037">
    <property type="entry name" value="Pyrv_Knase-like_insert_dom_sf"/>
</dbReference>
<dbReference type="Pfam" id="PF00224">
    <property type="entry name" value="PK"/>
    <property type="match status" value="1"/>
</dbReference>
<dbReference type="GO" id="GO:0004743">
    <property type="term" value="F:pyruvate kinase activity"/>
    <property type="evidence" value="ECO:0007669"/>
    <property type="project" value="UniProtKB-EC"/>
</dbReference>
<dbReference type="NCBIfam" id="TIGR01064">
    <property type="entry name" value="pyruv_kin"/>
    <property type="match status" value="1"/>
</dbReference>
<evidence type="ECO:0000256" key="1">
    <source>
        <dbReference type="ARBA" id="ARBA00001946"/>
    </source>
</evidence>
<gene>
    <name evidence="20" type="ORF">RCL2_000331500</name>
    <name evidence="19" type="ORF">RclHR1_00210038</name>
</gene>
<evidence type="ECO:0000256" key="4">
    <source>
        <dbReference type="ARBA" id="ARBA00008663"/>
    </source>
</evidence>
<dbReference type="FunFam" id="3.40.1380.20:FF:000001">
    <property type="entry name" value="Pyruvate kinase"/>
    <property type="match status" value="1"/>
</dbReference>
<dbReference type="InterPro" id="IPR036918">
    <property type="entry name" value="Pyrv_Knase_C_sf"/>
</dbReference>
<evidence type="ECO:0000256" key="9">
    <source>
        <dbReference type="ARBA" id="ARBA00022741"/>
    </source>
</evidence>
<dbReference type="InterPro" id="IPR015795">
    <property type="entry name" value="Pyrv_Knase_C"/>
</dbReference>
<evidence type="ECO:0000313" key="21">
    <source>
        <dbReference type="Proteomes" id="UP000247702"/>
    </source>
</evidence>
<dbReference type="GO" id="GO:0000287">
    <property type="term" value="F:magnesium ion binding"/>
    <property type="evidence" value="ECO:0007669"/>
    <property type="project" value="InterPro"/>
</dbReference>
<dbReference type="InterPro" id="IPR015806">
    <property type="entry name" value="Pyrv_Knase_insert_dom_sf"/>
</dbReference>
<accession>A0A2Z6QWX6</accession>
<dbReference type="InterPro" id="IPR015813">
    <property type="entry name" value="Pyrv/PenolPyrv_kinase-like_dom"/>
</dbReference>
<evidence type="ECO:0000256" key="13">
    <source>
        <dbReference type="ARBA" id="ARBA00023152"/>
    </source>
</evidence>
<keyword evidence="13 16" id="KW-0324">Glycolysis</keyword>
<comment type="cofactor">
    <cofactor evidence="2">
        <name>K(+)</name>
        <dbReference type="ChEBI" id="CHEBI:29103"/>
    </cofactor>
</comment>
<evidence type="ECO:0000256" key="8">
    <source>
        <dbReference type="ARBA" id="ARBA00022723"/>
    </source>
</evidence>
<dbReference type="GO" id="GO:0005524">
    <property type="term" value="F:ATP binding"/>
    <property type="evidence" value="ECO:0007669"/>
    <property type="project" value="UniProtKB-KW"/>
</dbReference>
<evidence type="ECO:0000256" key="15">
    <source>
        <dbReference type="ARBA" id="ARBA00048152"/>
    </source>
</evidence>
<organism evidence="19 21">
    <name type="scientific">Rhizophagus clarus</name>
    <dbReference type="NCBI Taxonomy" id="94130"/>
    <lineage>
        <taxon>Eukaryota</taxon>
        <taxon>Fungi</taxon>
        <taxon>Fungi incertae sedis</taxon>
        <taxon>Mucoromycota</taxon>
        <taxon>Glomeromycotina</taxon>
        <taxon>Glomeromycetes</taxon>
        <taxon>Glomerales</taxon>
        <taxon>Glomeraceae</taxon>
        <taxon>Rhizophagus</taxon>
    </lineage>
</organism>
<proteinExistence type="inferred from homology"/>
<evidence type="ECO:0000256" key="16">
    <source>
        <dbReference type="RuleBase" id="RU000504"/>
    </source>
</evidence>
<dbReference type="Gene3D" id="3.40.1380.20">
    <property type="entry name" value="Pyruvate kinase, C-terminal domain"/>
    <property type="match status" value="1"/>
</dbReference>
<dbReference type="Gene3D" id="3.20.20.60">
    <property type="entry name" value="Phosphoenolpyruvate-binding domains"/>
    <property type="match status" value="1"/>
</dbReference>
<keyword evidence="21" id="KW-1185">Reference proteome</keyword>
<comment type="caution">
    <text evidence="19">The sequence shown here is derived from an EMBL/GenBank/DDBJ whole genome shotgun (WGS) entry which is preliminary data.</text>
</comment>
<evidence type="ECO:0000256" key="7">
    <source>
        <dbReference type="ARBA" id="ARBA00022679"/>
    </source>
</evidence>
<keyword evidence="8" id="KW-0479">Metal-binding</keyword>
<dbReference type="SUPFAM" id="SSF52935">
    <property type="entry name" value="PK C-terminal domain-like"/>
    <property type="match status" value="1"/>
</dbReference>
<dbReference type="SUPFAM" id="SSF51621">
    <property type="entry name" value="Phosphoenolpyruvate/pyruvate domain"/>
    <property type="match status" value="1"/>
</dbReference>
<reference evidence="19 21" key="1">
    <citation type="submission" date="2017-11" db="EMBL/GenBank/DDBJ databases">
        <title>The genome of Rhizophagus clarus HR1 reveals common genetic basis of auxotrophy among arbuscular mycorrhizal fungi.</title>
        <authorList>
            <person name="Kobayashi Y."/>
        </authorList>
    </citation>
    <scope>NUCLEOTIDE SEQUENCE [LARGE SCALE GENOMIC DNA]</scope>
    <source>
        <strain evidence="19 21">HR1</strain>
    </source>
</reference>
<reference evidence="20" key="2">
    <citation type="submission" date="2019-10" db="EMBL/GenBank/DDBJ databases">
        <title>Conservation and host-specific expression of non-tandemly repeated heterogenous ribosome RNA gene in arbuscular mycorrhizal fungi.</title>
        <authorList>
            <person name="Maeda T."/>
            <person name="Kobayashi Y."/>
            <person name="Nakagawa T."/>
            <person name="Ezawa T."/>
            <person name="Yamaguchi K."/>
            <person name="Bino T."/>
            <person name="Nishimoto Y."/>
            <person name="Shigenobu S."/>
            <person name="Kawaguchi M."/>
        </authorList>
    </citation>
    <scope>NUCLEOTIDE SEQUENCE</scope>
    <source>
        <strain evidence="20">HR1</strain>
    </source>
</reference>
<dbReference type="Proteomes" id="UP000615446">
    <property type="component" value="Unassembled WGS sequence"/>
</dbReference>
<protein>
    <recommendedName>
        <fullName evidence="6 16">Pyruvate kinase</fullName>
        <ecNumber evidence="6 16">2.7.1.40</ecNumber>
    </recommendedName>
</protein>
<dbReference type="FunFam" id="2.40.33.10:FF:000001">
    <property type="entry name" value="Pyruvate kinase"/>
    <property type="match status" value="1"/>
</dbReference>
<evidence type="ECO:0000313" key="20">
    <source>
        <dbReference type="EMBL" id="GES75912.1"/>
    </source>
</evidence>
<feature type="domain" description="Pyruvate kinase barrel" evidence="17">
    <location>
        <begin position="25"/>
        <end position="350"/>
    </location>
</feature>
<evidence type="ECO:0000256" key="5">
    <source>
        <dbReference type="ARBA" id="ARBA00011881"/>
    </source>
</evidence>
<comment type="subunit">
    <text evidence="5">Homotetramer.</text>
</comment>
<dbReference type="InterPro" id="IPR015793">
    <property type="entry name" value="Pyrv_Knase_brl"/>
</dbReference>
<dbReference type="SUPFAM" id="SSF50800">
    <property type="entry name" value="PK beta-barrel domain-like"/>
    <property type="match status" value="1"/>
</dbReference>
<evidence type="ECO:0000313" key="19">
    <source>
        <dbReference type="EMBL" id="GBB93042.1"/>
    </source>
</evidence>